<evidence type="ECO:0000256" key="7">
    <source>
        <dbReference type="ARBA" id="ARBA00023136"/>
    </source>
</evidence>
<keyword evidence="6 9" id="KW-1133">Transmembrane helix</keyword>
<evidence type="ECO:0000256" key="6">
    <source>
        <dbReference type="ARBA" id="ARBA00022989"/>
    </source>
</evidence>
<feature type="transmembrane region" description="Helical" evidence="9">
    <location>
        <begin position="87"/>
        <end position="105"/>
    </location>
</feature>
<protein>
    <recommendedName>
        <fullName evidence="9">TRAP transporter small permease protein</fullName>
    </recommendedName>
</protein>
<evidence type="ECO:0000256" key="8">
    <source>
        <dbReference type="ARBA" id="ARBA00038436"/>
    </source>
</evidence>
<keyword evidence="3" id="KW-1003">Cell membrane</keyword>
<feature type="transmembrane region" description="Helical" evidence="9">
    <location>
        <begin position="125"/>
        <end position="146"/>
    </location>
</feature>
<dbReference type="InterPro" id="IPR055348">
    <property type="entry name" value="DctQ"/>
</dbReference>
<sequence>MARLDRFLGFFEQLVITLGLGAATALIFANVVARYFFDTGFTWVLETVEYLFAWVVLIGAAHGFRVGAHLGIDLLVERFPPPLQKRLALLALGCCLLFVGLVWWYSVEYTVRIYQWGDLTLDLQIPQWIPYLAIPVGLGLMFIRLLQVGWSIFTGETLRIHAHEGARLLEDVEDI</sequence>
<reference evidence="11" key="1">
    <citation type="journal article" date="2020" name="mSystems">
        <title>Genome- and Community-Level Interaction Insights into Carbon Utilization and Element Cycling Functions of Hydrothermarchaeota in Hydrothermal Sediment.</title>
        <authorList>
            <person name="Zhou Z."/>
            <person name="Liu Y."/>
            <person name="Xu W."/>
            <person name="Pan J."/>
            <person name="Luo Z.H."/>
            <person name="Li M."/>
        </authorList>
    </citation>
    <scope>NUCLEOTIDE SEQUENCE [LARGE SCALE GENOMIC DNA]</scope>
    <source>
        <strain evidence="11">HyVt-535</strain>
    </source>
</reference>
<evidence type="ECO:0000256" key="3">
    <source>
        <dbReference type="ARBA" id="ARBA00022475"/>
    </source>
</evidence>
<dbReference type="PANTHER" id="PTHR35011">
    <property type="entry name" value="2,3-DIKETO-L-GULONATE TRAP TRANSPORTER SMALL PERMEASE PROTEIN YIAM"/>
    <property type="match status" value="1"/>
</dbReference>
<gene>
    <name evidence="11" type="ORF">ENJ98_07120</name>
</gene>
<feature type="transmembrane region" description="Helical" evidence="9">
    <location>
        <begin position="7"/>
        <end position="31"/>
    </location>
</feature>
<proteinExistence type="inferred from homology"/>
<keyword evidence="5 9" id="KW-0812">Transmembrane</keyword>
<comment type="subunit">
    <text evidence="9">The complex comprises the extracytoplasmic solute receptor protein and the two transmembrane proteins.</text>
</comment>
<feature type="transmembrane region" description="Helical" evidence="9">
    <location>
        <begin position="51"/>
        <end position="75"/>
    </location>
</feature>
<evidence type="ECO:0000256" key="9">
    <source>
        <dbReference type="RuleBase" id="RU369079"/>
    </source>
</evidence>
<dbReference type="GO" id="GO:0005886">
    <property type="term" value="C:plasma membrane"/>
    <property type="evidence" value="ECO:0007669"/>
    <property type="project" value="UniProtKB-SubCell"/>
</dbReference>
<evidence type="ECO:0000256" key="1">
    <source>
        <dbReference type="ARBA" id="ARBA00004429"/>
    </source>
</evidence>
<evidence type="ECO:0000256" key="2">
    <source>
        <dbReference type="ARBA" id="ARBA00022448"/>
    </source>
</evidence>
<evidence type="ECO:0000256" key="5">
    <source>
        <dbReference type="ARBA" id="ARBA00022692"/>
    </source>
</evidence>
<dbReference type="AlphaFoldDB" id="A0A7C5IZZ4"/>
<dbReference type="GO" id="GO:0022857">
    <property type="term" value="F:transmembrane transporter activity"/>
    <property type="evidence" value="ECO:0007669"/>
    <property type="project" value="UniProtKB-UniRule"/>
</dbReference>
<feature type="domain" description="Tripartite ATP-independent periplasmic transporters DctQ component" evidence="10">
    <location>
        <begin position="24"/>
        <end position="151"/>
    </location>
</feature>
<dbReference type="InterPro" id="IPR007387">
    <property type="entry name" value="TRAP_DctQ"/>
</dbReference>
<evidence type="ECO:0000256" key="4">
    <source>
        <dbReference type="ARBA" id="ARBA00022519"/>
    </source>
</evidence>
<keyword evidence="4 9" id="KW-0997">Cell inner membrane</keyword>
<organism evidence="11">
    <name type="scientific">Thiolapillus brandeum</name>
    <dbReference type="NCBI Taxonomy" id="1076588"/>
    <lineage>
        <taxon>Bacteria</taxon>
        <taxon>Pseudomonadati</taxon>
        <taxon>Pseudomonadota</taxon>
        <taxon>Gammaproteobacteria</taxon>
        <taxon>Chromatiales</taxon>
        <taxon>Sedimenticolaceae</taxon>
        <taxon>Thiolapillus</taxon>
    </lineage>
</organism>
<accession>A0A7C5IZZ4</accession>
<evidence type="ECO:0000259" key="10">
    <source>
        <dbReference type="Pfam" id="PF04290"/>
    </source>
</evidence>
<comment type="function">
    <text evidence="9">Part of the tripartite ATP-independent periplasmic (TRAP) transport system.</text>
</comment>
<name>A0A7C5IZZ4_9GAMM</name>
<evidence type="ECO:0000313" key="11">
    <source>
        <dbReference type="EMBL" id="HHH13991.1"/>
    </source>
</evidence>
<keyword evidence="7 9" id="KW-0472">Membrane</keyword>
<comment type="subcellular location">
    <subcellularLocation>
        <location evidence="1 9">Cell inner membrane</location>
        <topology evidence="1 9">Multi-pass membrane protein</topology>
    </subcellularLocation>
</comment>
<comment type="caution">
    <text evidence="11">The sequence shown here is derived from an EMBL/GenBank/DDBJ whole genome shotgun (WGS) entry which is preliminary data.</text>
</comment>
<dbReference type="PANTHER" id="PTHR35011:SF2">
    <property type="entry name" value="2,3-DIKETO-L-GULONATE TRAP TRANSPORTER SMALL PERMEASE PROTEIN YIAM"/>
    <property type="match status" value="1"/>
</dbReference>
<dbReference type="Pfam" id="PF04290">
    <property type="entry name" value="DctQ"/>
    <property type="match status" value="1"/>
</dbReference>
<dbReference type="Proteomes" id="UP000886100">
    <property type="component" value="Unassembled WGS sequence"/>
</dbReference>
<dbReference type="GO" id="GO:0015740">
    <property type="term" value="P:C4-dicarboxylate transport"/>
    <property type="evidence" value="ECO:0007669"/>
    <property type="project" value="TreeGrafter"/>
</dbReference>
<dbReference type="EMBL" id="DROM01000428">
    <property type="protein sequence ID" value="HHH13991.1"/>
    <property type="molecule type" value="Genomic_DNA"/>
</dbReference>
<keyword evidence="2 9" id="KW-0813">Transport</keyword>
<comment type="similarity">
    <text evidence="8 9">Belongs to the TRAP transporter small permease family.</text>
</comment>